<comment type="caution">
    <text evidence="1">The sequence shown here is derived from an EMBL/GenBank/DDBJ whole genome shotgun (WGS) entry which is preliminary data.</text>
</comment>
<keyword evidence="2" id="KW-1185">Reference proteome</keyword>
<dbReference type="RefSeq" id="WP_200589902.1">
    <property type="nucleotide sequence ID" value="NZ_JAEPBG010000001.1"/>
</dbReference>
<evidence type="ECO:0000313" key="1">
    <source>
        <dbReference type="EMBL" id="MBK4733244.1"/>
    </source>
</evidence>
<dbReference type="InterPro" id="IPR010261">
    <property type="entry name" value="Tir_chaperone"/>
</dbReference>
<proteinExistence type="predicted"/>
<name>A0A934SV01_9BURK</name>
<dbReference type="SUPFAM" id="SSF69635">
    <property type="entry name" value="Type III secretory system chaperone-like"/>
    <property type="match status" value="1"/>
</dbReference>
<dbReference type="Proteomes" id="UP000622890">
    <property type="component" value="Unassembled WGS sequence"/>
</dbReference>
<dbReference type="Gene3D" id="3.30.1460.10">
    <property type="match status" value="1"/>
</dbReference>
<dbReference type="Pfam" id="PF05932">
    <property type="entry name" value="CesT"/>
    <property type="match status" value="1"/>
</dbReference>
<gene>
    <name evidence="1" type="ORF">JJB74_01245</name>
</gene>
<dbReference type="EMBL" id="JAEPBG010000001">
    <property type="protein sequence ID" value="MBK4733244.1"/>
    <property type="molecule type" value="Genomic_DNA"/>
</dbReference>
<dbReference type="GO" id="GO:0030254">
    <property type="term" value="P:protein secretion by the type III secretion system"/>
    <property type="evidence" value="ECO:0007669"/>
    <property type="project" value="InterPro"/>
</dbReference>
<evidence type="ECO:0000313" key="2">
    <source>
        <dbReference type="Proteomes" id="UP000622890"/>
    </source>
</evidence>
<dbReference type="AlphaFoldDB" id="A0A934SV01"/>
<sequence>MVVKLVHPGLTAYLLKRQSGSPRCERDGTVVLIIDRRFRVQCRPLPGGALLLESRLGEMPMLERERTALTLRLLEALGRAVLERPETIALSSNGNTLVQQRQIASQADGNAFEAVLECHVNALGFWRSLIGVL</sequence>
<reference evidence="1" key="1">
    <citation type="submission" date="2021-01" db="EMBL/GenBank/DDBJ databases">
        <title>Genome sequence of strain Noviherbaspirillum sp. DKR-6.</title>
        <authorList>
            <person name="Chaudhary D.K."/>
        </authorList>
    </citation>
    <scope>NUCLEOTIDE SEQUENCE</scope>
    <source>
        <strain evidence="1">DKR-6</strain>
    </source>
</reference>
<protein>
    <submittedName>
        <fullName evidence="1">Type III secretion system chaperone</fullName>
    </submittedName>
</protein>
<organism evidence="1 2">
    <name type="scientific">Noviherbaspirillum pedocola</name>
    <dbReference type="NCBI Taxonomy" id="2801341"/>
    <lineage>
        <taxon>Bacteria</taxon>
        <taxon>Pseudomonadati</taxon>
        <taxon>Pseudomonadota</taxon>
        <taxon>Betaproteobacteria</taxon>
        <taxon>Burkholderiales</taxon>
        <taxon>Oxalobacteraceae</taxon>
        <taxon>Noviherbaspirillum</taxon>
    </lineage>
</organism>
<accession>A0A934SV01</accession>